<keyword evidence="2" id="KW-1185">Reference proteome</keyword>
<sequence length="749" mass="80962">MGLVAVVLACAGTSKQGPVSELARTEAATAVLTVLAKDAEDRPLPGIPFRIRQAMADPPEVYWGTTDAQGQARLTVPPGWYVFTAEASGYQTFVDPDVRLGREHPASVTMTLRPSASVAGRVVDGAGQPLRAVSLSWIPADPTAPRLDLVGNPDGTFRFEGMGPGSGVLLARRKGYSDERQVFDARPVELALVMREQGALRVTAFSPGGGLAHPPEVKIKALDPVSKEGAWIDEKVKDARVYRGLEPGRYRVTVTCPVGIGAAWSASSDVEVVAGGTRELTLRFDNVPERAPLRGRVVGADGQPVAGVELRASSGDPKKDAFVSESSGTTDLEGRFAVHQLLAGPVRVVVHKGNTRVELGPDAGDVSVEIRSHPIVQGRVLGPDGTPLTSFQVNSTKHERTAGRYQYTLEGPWPERLTFSAEGLASTRRRVEPREERTVLADVILKAGRDVRVRLLRKDGQPALSKGWVDLSPLPGHESTFAWDQAFLRVEADGRFLLENVPREPLILEAETEEDGTALLPLSPDVAEVTVPLVPAANLVGTVADESGRPLPGTRLMTGCEVYPDELPVTDAEGRFRLQVVSGRECFLSVFDTGGPSGWPSPPLRVFWPQRFTTGRPGETVRVDLRPRSGPASIQVLFPGAGEWDRVLLVPGDVPMPSTVDAVHTLMVSAVEPDFGPAEPRPERQVENGFYRSWQEPRFSQLPLGRYTVFVLGNRVGTVVLRYPVNLTQPGVHRFETPRPEVGGVHFVD</sequence>
<organism evidence="1 2">
    <name type="scientific">Corallococcus caeni</name>
    <dbReference type="NCBI Taxonomy" id="3082388"/>
    <lineage>
        <taxon>Bacteria</taxon>
        <taxon>Pseudomonadati</taxon>
        <taxon>Myxococcota</taxon>
        <taxon>Myxococcia</taxon>
        <taxon>Myxococcales</taxon>
        <taxon>Cystobacterineae</taxon>
        <taxon>Myxococcaceae</taxon>
        <taxon>Corallococcus</taxon>
    </lineage>
</organism>
<dbReference type="Gene3D" id="2.60.40.1120">
    <property type="entry name" value="Carboxypeptidase-like, regulatory domain"/>
    <property type="match status" value="1"/>
</dbReference>
<protein>
    <recommendedName>
        <fullName evidence="3">Carboxypeptidase regulatory-like domain-containing protein</fullName>
    </recommendedName>
</protein>
<evidence type="ECO:0000313" key="2">
    <source>
        <dbReference type="Proteomes" id="UP001342631"/>
    </source>
</evidence>
<accession>A0ABQ6QQ48</accession>
<dbReference type="SUPFAM" id="SSF49452">
    <property type="entry name" value="Starch-binding domain-like"/>
    <property type="match status" value="2"/>
</dbReference>
<name>A0ABQ6QQ48_9BACT</name>
<reference evidence="1 2" key="1">
    <citation type="journal article" date="2024" name="Arch. Microbiol.">
        <title>Corallococcus caeni sp. nov., a novel myxobacterium isolated from activated sludge.</title>
        <authorList>
            <person name="Tomita S."/>
            <person name="Nakai R."/>
            <person name="Kuroda K."/>
            <person name="Kurashita H."/>
            <person name="Hatamoto M."/>
            <person name="Yamaguchi T."/>
            <person name="Narihiro T."/>
        </authorList>
    </citation>
    <scope>NUCLEOTIDE SEQUENCE [LARGE SCALE GENOMIC DNA]</scope>
    <source>
        <strain evidence="1 2">NO1</strain>
    </source>
</reference>
<evidence type="ECO:0008006" key="3">
    <source>
        <dbReference type="Google" id="ProtNLM"/>
    </source>
</evidence>
<dbReference type="Pfam" id="PF13620">
    <property type="entry name" value="CarboxypepD_reg"/>
    <property type="match status" value="1"/>
</dbReference>
<comment type="caution">
    <text evidence="1">The sequence shown here is derived from an EMBL/GenBank/DDBJ whole genome shotgun (WGS) entry which is preliminary data.</text>
</comment>
<proteinExistence type="predicted"/>
<gene>
    <name evidence="1" type="ORF">ASNO1_22440</name>
</gene>
<dbReference type="EMBL" id="BTTX01000002">
    <property type="protein sequence ID" value="GMU05991.1"/>
    <property type="molecule type" value="Genomic_DNA"/>
</dbReference>
<dbReference type="InterPro" id="IPR013784">
    <property type="entry name" value="Carb-bd-like_fold"/>
</dbReference>
<dbReference type="Proteomes" id="UP001342631">
    <property type="component" value="Unassembled WGS sequence"/>
</dbReference>
<evidence type="ECO:0000313" key="1">
    <source>
        <dbReference type="EMBL" id="GMU05991.1"/>
    </source>
</evidence>